<evidence type="ECO:0000313" key="2">
    <source>
        <dbReference type="Proteomes" id="UP000483820"/>
    </source>
</evidence>
<evidence type="ECO:0000313" key="1">
    <source>
        <dbReference type="EMBL" id="KAF1757074.1"/>
    </source>
</evidence>
<dbReference type="GeneID" id="78775792"/>
<dbReference type="CTD" id="78775792"/>
<proteinExistence type="predicted"/>
<accession>A0A6A5GR16</accession>
<protein>
    <submittedName>
        <fullName evidence="1">Uncharacterized protein</fullName>
    </submittedName>
</protein>
<gene>
    <name evidence="1" type="ORF">GCK72_013529</name>
</gene>
<dbReference type="KEGG" id="crq:GCK72_013529"/>
<sequence>MTSESIEALSYPDQGMGHRLGMELDSGGLELTSVASQASCQAYSACLEAYQAYRAFHPSFLDASYPDASFLDASFQEAFPAFLASFQDAFLDDLEFLVILVVVRVAQVVLLGILVVAPAFVSSSSCGDTSDDSVEFAEETAVDLLETHEPPYSVITLRQRQRRLLSAEHAYEPYVACA</sequence>
<dbReference type="RefSeq" id="XP_053584655.1">
    <property type="nucleotide sequence ID" value="XM_053729883.1"/>
</dbReference>
<dbReference type="AlphaFoldDB" id="A0A6A5GR16"/>
<reference evidence="1 2" key="1">
    <citation type="submission" date="2019-12" db="EMBL/GenBank/DDBJ databases">
        <title>Chromosome-level assembly of the Caenorhabditis remanei genome.</title>
        <authorList>
            <person name="Teterina A.A."/>
            <person name="Willis J.H."/>
            <person name="Phillips P.C."/>
        </authorList>
    </citation>
    <scope>NUCLEOTIDE SEQUENCE [LARGE SCALE GENOMIC DNA]</scope>
    <source>
        <strain evidence="1 2">PX506</strain>
        <tissue evidence="1">Whole organism</tissue>
    </source>
</reference>
<dbReference type="EMBL" id="WUAV01000004">
    <property type="protein sequence ID" value="KAF1757074.1"/>
    <property type="molecule type" value="Genomic_DNA"/>
</dbReference>
<organism evidence="1 2">
    <name type="scientific">Caenorhabditis remanei</name>
    <name type="common">Caenorhabditis vulgaris</name>
    <dbReference type="NCBI Taxonomy" id="31234"/>
    <lineage>
        <taxon>Eukaryota</taxon>
        <taxon>Metazoa</taxon>
        <taxon>Ecdysozoa</taxon>
        <taxon>Nematoda</taxon>
        <taxon>Chromadorea</taxon>
        <taxon>Rhabditida</taxon>
        <taxon>Rhabditina</taxon>
        <taxon>Rhabditomorpha</taxon>
        <taxon>Rhabditoidea</taxon>
        <taxon>Rhabditidae</taxon>
        <taxon>Peloderinae</taxon>
        <taxon>Caenorhabditis</taxon>
    </lineage>
</organism>
<comment type="caution">
    <text evidence="1">The sequence shown here is derived from an EMBL/GenBank/DDBJ whole genome shotgun (WGS) entry which is preliminary data.</text>
</comment>
<name>A0A6A5GR16_CAERE</name>
<dbReference type="Proteomes" id="UP000483820">
    <property type="component" value="Chromosome IV"/>
</dbReference>